<feature type="chain" id="PRO_5017082363" evidence="12">
    <location>
        <begin position="21"/>
        <end position="1076"/>
    </location>
</feature>
<evidence type="ECO:0000256" key="1">
    <source>
        <dbReference type="ARBA" id="ARBA00004571"/>
    </source>
</evidence>
<dbReference type="PANTHER" id="PTHR30069:SF29">
    <property type="entry name" value="HEMOGLOBIN AND HEMOGLOBIN-HAPTOGLOBIN-BINDING PROTEIN 1-RELATED"/>
    <property type="match status" value="1"/>
</dbReference>
<dbReference type="GO" id="GO:0009279">
    <property type="term" value="C:cell outer membrane"/>
    <property type="evidence" value="ECO:0007669"/>
    <property type="project" value="UniProtKB-SubCell"/>
</dbReference>
<dbReference type="GO" id="GO:0044718">
    <property type="term" value="P:siderophore transmembrane transport"/>
    <property type="evidence" value="ECO:0007669"/>
    <property type="project" value="TreeGrafter"/>
</dbReference>
<dbReference type="GO" id="GO:0015344">
    <property type="term" value="F:siderophore uptake transmembrane transporter activity"/>
    <property type="evidence" value="ECO:0007669"/>
    <property type="project" value="TreeGrafter"/>
</dbReference>
<evidence type="ECO:0000256" key="9">
    <source>
        <dbReference type="ARBA" id="ARBA00023237"/>
    </source>
</evidence>
<keyword evidence="4 10" id="KW-0812">Transmembrane</keyword>
<organism evidence="15 16">
    <name type="scientific">Pedobacter miscanthi</name>
    <dbReference type="NCBI Taxonomy" id="2259170"/>
    <lineage>
        <taxon>Bacteria</taxon>
        <taxon>Pseudomonadati</taxon>
        <taxon>Bacteroidota</taxon>
        <taxon>Sphingobacteriia</taxon>
        <taxon>Sphingobacteriales</taxon>
        <taxon>Sphingobacteriaceae</taxon>
        <taxon>Pedobacter</taxon>
    </lineage>
</organism>
<dbReference type="SUPFAM" id="SSF49464">
    <property type="entry name" value="Carboxypeptidase regulatory domain-like"/>
    <property type="match status" value="1"/>
</dbReference>
<comment type="subcellular location">
    <subcellularLocation>
        <location evidence="1 10">Cell outer membrane</location>
        <topology evidence="1 10">Multi-pass membrane protein</topology>
    </subcellularLocation>
</comment>
<evidence type="ECO:0000256" key="8">
    <source>
        <dbReference type="ARBA" id="ARBA00023170"/>
    </source>
</evidence>
<evidence type="ECO:0000256" key="3">
    <source>
        <dbReference type="ARBA" id="ARBA00022452"/>
    </source>
</evidence>
<dbReference type="InterPro" id="IPR012910">
    <property type="entry name" value="Plug_dom"/>
</dbReference>
<keyword evidence="6 11" id="KW-0798">TonB box</keyword>
<dbReference type="InterPro" id="IPR023996">
    <property type="entry name" value="TonB-dep_OMP_SusC/RagA"/>
</dbReference>
<evidence type="ECO:0000256" key="6">
    <source>
        <dbReference type="ARBA" id="ARBA00023077"/>
    </source>
</evidence>
<keyword evidence="8" id="KW-0675">Receptor</keyword>
<dbReference type="Pfam" id="PF00593">
    <property type="entry name" value="TonB_dep_Rec_b-barrel"/>
    <property type="match status" value="1"/>
</dbReference>
<dbReference type="Gene3D" id="2.60.40.1120">
    <property type="entry name" value="Carboxypeptidase-like, regulatory domain"/>
    <property type="match status" value="1"/>
</dbReference>
<comment type="caution">
    <text evidence="15">The sequence shown here is derived from an EMBL/GenBank/DDBJ whole genome shotgun (WGS) entry which is preliminary data.</text>
</comment>
<evidence type="ECO:0000256" key="2">
    <source>
        <dbReference type="ARBA" id="ARBA00022448"/>
    </source>
</evidence>
<dbReference type="NCBIfam" id="TIGR04056">
    <property type="entry name" value="OMP_RagA_SusC"/>
    <property type="match status" value="1"/>
</dbReference>
<dbReference type="InterPro" id="IPR037066">
    <property type="entry name" value="Plug_dom_sf"/>
</dbReference>
<evidence type="ECO:0000313" key="15">
    <source>
        <dbReference type="EMBL" id="RBQ05863.1"/>
    </source>
</evidence>
<evidence type="ECO:0000313" key="16">
    <source>
        <dbReference type="Proteomes" id="UP000252081"/>
    </source>
</evidence>
<dbReference type="InterPro" id="IPR023997">
    <property type="entry name" value="TonB-dep_OMP_SusC/RagA_CS"/>
</dbReference>
<proteinExistence type="inferred from homology"/>
<evidence type="ECO:0000256" key="12">
    <source>
        <dbReference type="SAM" id="SignalP"/>
    </source>
</evidence>
<dbReference type="PROSITE" id="PS52016">
    <property type="entry name" value="TONB_DEPENDENT_REC_3"/>
    <property type="match status" value="1"/>
</dbReference>
<dbReference type="OrthoDB" id="9768177at2"/>
<reference evidence="15 16" key="1">
    <citation type="submission" date="2018-07" db="EMBL/GenBank/DDBJ databases">
        <title>A draft genome of a endophytic bacteria, a new species of Pedobacter.</title>
        <authorList>
            <person name="Zhang Z.D."/>
            <person name="Chen Z.J."/>
        </authorList>
    </citation>
    <scope>NUCLEOTIDE SEQUENCE [LARGE SCALE GENOMIC DNA]</scope>
    <source>
        <strain evidence="15 16">RS10</strain>
    </source>
</reference>
<feature type="signal peptide" evidence="12">
    <location>
        <begin position="1"/>
        <end position="20"/>
    </location>
</feature>
<dbReference type="FunFam" id="2.170.130.10:FF:000003">
    <property type="entry name" value="SusC/RagA family TonB-linked outer membrane protein"/>
    <property type="match status" value="1"/>
</dbReference>
<gene>
    <name evidence="15" type="ORF">DRW42_15310</name>
</gene>
<dbReference type="RefSeq" id="WP_113949701.1">
    <property type="nucleotide sequence ID" value="NZ_QNQU01000012.1"/>
</dbReference>
<name>A0A366KX97_9SPHI</name>
<dbReference type="Gene3D" id="2.170.130.10">
    <property type="entry name" value="TonB-dependent receptor, plug domain"/>
    <property type="match status" value="1"/>
</dbReference>
<dbReference type="InterPro" id="IPR039426">
    <property type="entry name" value="TonB-dep_rcpt-like"/>
</dbReference>
<protein>
    <submittedName>
        <fullName evidence="15">SusC/RagA family TonB-linked outer membrane protein</fullName>
    </submittedName>
</protein>
<comment type="similarity">
    <text evidence="10 11">Belongs to the TonB-dependent receptor family.</text>
</comment>
<dbReference type="Pfam" id="PF07715">
    <property type="entry name" value="Plug"/>
    <property type="match status" value="1"/>
</dbReference>
<evidence type="ECO:0000256" key="5">
    <source>
        <dbReference type="ARBA" id="ARBA00022729"/>
    </source>
</evidence>
<keyword evidence="16" id="KW-1185">Reference proteome</keyword>
<evidence type="ECO:0000256" key="10">
    <source>
        <dbReference type="PROSITE-ProRule" id="PRU01360"/>
    </source>
</evidence>
<evidence type="ECO:0000259" key="13">
    <source>
        <dbReference type="Pfam" id="PF00593"/>
    </source>
</evidence>
<accession>A0A366KX97</accession>
<dbReference type="NCBIfam" id="TIGR04057">
    <property type="entry name" value="SusC_RagA_signa"/>
    <property type="match status" value="1"/>
</dbReference>
<dbReference type="Gene3D" id="2.40.170.20">
    <property type="entry name" value="TonB-dependent receptor, beta-barrel domain"/>
    <property type="match status" value="1"/>
</dbReference>
<evidence type="ECO:0000256" key="4">
    <source>
        <dbReference type="ARBA" id="ARBA00022692"/>
    </source>
</evidence>
<dbReference type="InterPro" id="IPR008969">
    <property type="entry name" value="CarboxyPept-like_regulatory"/>
</dbReference>
<keyword evidence="2 10" id="KW-0813">Transport</keyword>
<dbReference type="EMBL" id="QNQU01000012">
    <property type="protein sequence ID" value="RBQ05863.1"/>
    <property type="molecule type" value="Genomic_DNA"/>
</dbReference>
<keyword evidence="5 12" id="KW-0732">Signal</keyword>
<evidence type="ECO:0000256" key="7">
    <source>
        <dbReference type="ARBA" id="ARBA00023136"/>
    </source>
</evidence>
<dbReference type="SUPFAM" id="SSF56935">
    <property type="entry name" value="Porins"/>
    <property type="match status" value="1"/>
</dbReference>
<evidence type="ECO:0000256" key="11">
    <source>
        <dbReference type="RuleBase" id="RU003357"/>
    </source>
</evidence>
<feature type="domain" description="TonB-dependent receptor plug" evidence="14">
    <location>
        <begin position="115"/>
        <end position="222"/>
    </location>
</feature>
<feature type="domain" description="TonB-dependent receptor-like beta-barrel" evidence="13">
    <location>
        <begin position="445"/>
        <end position="872"/>
    </location>
</feature>
<keyword evidence="7 10" id="KW-0472">Membrane</keyword>
<dbReference type="Proteomes" id="UP000252081">
    <property type="component" value="Unassembled WGS sequence"/>
</dbReference>
<dbReference type="InterPro" id="IPR036942">
    <property type="entry name" value="Beta-barrel_TonB_sf"/>
</dbReference>
<evidence type="ECO:0000259" key="14">
    <source>
        <dbReference type="Pfam" id="PF07715"/>
    </source>
</evidence>
<dbReference type="PANTHER" id="PTHR30069">
    <property type="entry name" value="TONB-DEPENDENT OUTER MEMBRANE RECEPTOR"/>
    <property type="match status" value="1"/>
</dbReference>
<dbReference type="AlphaFoldDB" id="A0A366KX97"/>
<dbReference type="InterPro" id="IPR000531">
    <property type="entry name" value="Beta-barrel_TonB"/>
</dbReference>
<sequence length="1076" mass="116641">MKKLLQSLFVMMFIAIAAMAQERTLTGIVTSQDDKMPIPGVTVKVKGTQSGTLTDANGKFSVRIPSGATTLDFSYIGFLTQSKPISNGSVINVSLVADSKTLTDVVVVGYGTTTKQAFTGSAKVVGAADLEKKRVSNVSQALAGEVSGVRVINTSGQPGTVATIRIRGIGSINGNRDPLYVLDGVPFNGSLNSINPADIESTTVLKDAAATAIYGSRGANGVVVITTKSGKGKTGFIDAEVNFGTNANWQPRYDVIKSPEQYVALAWESLYNQGLGLATPTADPVAYANARLFGPTAGGFPAARNIWNAAGGSLINPATRQFYDGITRKFDPESWEDYAFQSSARKEAVVRFGGSSEKTSYYTSFGYLDDKGYAIKSRYERLAGRLNLTHEVKPWLSGSVNVGFITAKQNNPGQTSDSGSLFWFVDNMPPLYPVFLRDANGNKVADPIFGGDQYDYGTGRGFAALTNSIADTKYNTRRNDRNELNGNVALNAKIIPGLTFENTFGITYWNNANVSLTNKFYGSAASQKGSISLTRQDLTSINLLNLLRYKKSFGASNFEMLAAHEITNYKQGYLNASRFNLVQNDSEDLNNGIVSNPSTSYKLEYKLDSYFAQVNYDYQSKYFLSGSLRRDGSSRFVRSKWGTFGSVGAGWLISAEDFMKSQKIFSSLKLKASYGLIGDQAGVGYYPGYDTFNIDNVGDQPGFSFNTKGNPDLTWETAKMFQTGVEFDLGKYVSASVDYYVKNTNNLIFDKRVGPSIGYALIKVNDGKLRNQGLEFDVTGHIIKNSAFRLDLGVNGEIVSNKITAMPIDAATGQQKLIDIQGNYGYAVGHSIYDFYTRVSTGVDPADGRATWEAYYVDVDGNGTPKSGSIETGAGEYISSLAPYLALNPNAKIVKTTTKTYADAAQQYTGQSSIPKVRGAVNLTAGYKGFDLSVQALYSLGGYAYDGAYAALMHNGTVGSNNWSTDILRRWQKPGDITDVPKLSNNQTPSANGNSTRFITKADYLALNNVRLQYTFTSGIYTKLGLNGLSIWISGDNLYFTSKRKGFFPQTAEAGNSDTYRYLPSSTLSAGLRAKF</sequence>
<dbReference type="Pfam" id="PF13715">
    <property type="entry name" value="CarbopepD_reg_2"/>
    <property type="match status" value="1"/>
</dbReference>
<keyword evidence="3 10" id="KW-1134">Transmembrane beta strand</keyword>
<keyword evidence="9 10" id="KW-0998">Cell outer membrane</keyword>